<feature type="transmembrane region" description="Helical" evidence="3">
    <location>
        <begin position="28"/>
        <end position="48"/>
    </location>
</feature>
<organism evidence="4 5">
    <name type="scientific">Agromyces mariniharenae</name>
    <dbReference type="NCBI Taxonomy" id="2604423"/>
    <lineage>
        <taxon>Bacteria</taxon>
        <taxon>Bacillati</taxon>
        <taxon>Actinomycetota</taxon>
        <taxon>Actinomycetes</taxon>
        <taxon>Micrococcales</taxon>
        <taxon>Microbacteriaceae</taxon>
        <taxon>Agromyces</taxon>
    </lineage>
</organism>
<feature type="region of interest" description="Disordered" evidence="2">
    <location>
        <begin position="1"/>
        <end position="20"/>
    </location>
</feature>
<protein>
    <submittedName>
        <fullName evidence="4">Uncharacterized protein</fullName>
    </submittedName>
</protein>
<proteinExistence type="predicted"/>
<gene>
    <name evidence="4" type="ORF">FYC51_15475</name>
</gene>
<keyword evidence="3" id="KW-0812">Transmembrane</keyword>
<evidence type="ECO:0000313" key="4">
    <source>
        <dbReference type="EMBL" id="TYL50581.1"/>
    </source>
</evidence>
<evidence type="ECO:0000256" key="2">
    <source>
        <dbReference type="SAM" id="MobiDB-lite"/>
    </source>
</evidence>
<keyword evidence="3" id="KW-0472">Membrane</keyword>
<name>A0A5S4UZQ9_9MICO</name>
<evidence type="ECO:0000256" key="3">
    <source>
        <dbReference type="SAM" id="Phobius"/>
    </source>
</evidence>
<dbReference type="RefSeq" id="WP_148734682.1">
    <property type="nucleotide sequence ID" value="NZ_VSSB01000002.1"/>
</dbReference>
<feature type="region of interest" description="Disordered" evidence="2">
    <location>
        <begin position="118"/>
        <end position="141"/>
    </location>
</feature>
<sequence>MDTDDRVSPDEGGAPAPRGRRGRRLRRFAAGLAIMTVGAAVLSGLGWWSADARARYAEAATGYDEARAAYEDAAEEAASARRDADEAVRLAARYTAIDLAPAVDVAVADPLERAAEELDGLDEPGASVEPVAPAASDDSAWPPALDEAGAALDVASRELDERADALEADAGDLREATDRVESAGDELVAEIAASRTSLEAANPSARNADLLAFRAAADAMATRVGRWDAESAVQVESYVAAAAVLAASSAAELQERSGGLDGQRQDVEAFARSLAGGVLLEFDWAPVVNGYGGGGSYGGWATVPDDVAPQATISLSDSIARDWATSAIPRAVVVHEVGHAMSSKCRALFAPSTRGESEAWATAWAIGMGYDGPGNGESIYGRPSAELIGLAATCR</sequence>
<evidence type="ECO:0000313" key="5">
    <source>
        <dbReference type="Proteomes" id="UP000325243"/>
    </source>
</evidence>
<keyword evidence="1" id="KW-0175">Coiled coil</keyword>
<feature type="compositionally biased region" description="Low complexity" evidence="2">
    <location>
        <begin position="130"/>
        <end position="141"/>
    </location>
</feature>
<dbReference type="EMBL" id="VSSB01000002">
    <property type="protein sequence ID" value="TYL50581.1"/>
    <property type="molecule type" value="Genomic_DNA"/>
</dbReference>
<keyword evidence="5" id="KW-1185">Reference proteome</keyword>
<accession>A0A5S4UZQ9</accession>
<dbReference type="AlphaFoldDB" id="A0A5S4UZQ9"/>
<comment type="caution">
    <text evidence="4">The sequence shown here is derived from an EMBL/GenBank/DDBJ whole genome shotgun (WGS) entry which is preliminary data.</text>
</comment>
<reference evidence="4 5" key="1">
    <citation type="submission" date="2019-08" db="EMBL/GenBank/DDBJ databases">
        <authorList>
            <person name="Hu J."/>
        </authorList>
    </citation>
    <scope>NUCLEOTIDE SEQUENCE [LARGE SCALE GENOMIC DNA]</scope>
    <source>
        <strain evidence="4 5">NEAU-184</strain>
    </source>
</reference>
<dbReference type="Proteomes" id="UP000325243">
    <property type="component" value="Unassembled WGS sequence"/>
</dbReference>
<keyword evidence="3" id="KW-1133">Transmembrane helix</keyword>
<evidence type="ECO:0000256" key="1">
    <source>
        <dbReference type="SAM" id="Coils"/>
    </source>
</evidence>
<feature type="coiled-coil region" evidence="1">
    <location>
        <begin position="63"/>
        <end position="90"/>
    </location>
</feature>